<reference evidence="2" key="1">
    <citation type="submission" date="2017-07" db="EMBL/GenBank/DDBJ databases">
        <title>Taro Niue Genome Assembly and Annotation.</title>
        <authorList>
            <person name="Atibalentja N."/>
            <person name="Keating K."/>
            <person name="Fields C.J."/>
        </authorList>
    </citation>
    <scope>NUCLEOTIDE SEQUENCE</scope>
    <source>
        <strain evidence="2">Niue_2</strain>
        <tissue evidence="2">Leaf</tissue>
    </source>
</reference>
<keyword evidence="3" id="KW-1185">Reference proteome</keyword>
<feature type="region of interest" description="Disordered" evidence="1">
    <location>
        <begin position="1"/>
        <end position="25"/>
    </location>
</feature>
<name>A0A843V0N6_COLES</name>
<comment type="caution">
    <text evidence="2">The sequence shown here is derived from an EMBL/GenBank/DDBJ whole genome shotgun (WGS) entry which is preliminary data.</text>
</comment>
<organism evidence="2 3">
    <name type="scientific">Colocasia esculenta</name>
    <name type="common">Wild taro</name>
    <name type="synonym">Arum esculentum</name>
    <dbReference type="NCBI Taxonomy" id="4460"/>
    <lineage>
        <taxon>Eukaryota</taxon>
        <taxon>Viridiplantae</taxon>
        <taxon>Streptophyta</taxon>
        <taxon>Embryophyta</taxon>
        <taxon>Tracheophyta</taxon>
        <taxon>Spermatophyta</taxon>
        <taxon>Magnoliopsida</taxon>
        <taxon>Liliopsida</taxon>
        <taxon>Araceae</taxon>
        <taxon>Aroideae</taxon>
        <taxon>Colocasieae</taxon>
        <taxon>Colocasia</taxon>
    </lineage>
</organism>
<dbReference type="AlphaFoldDB" id="A0A843V0N6"/>
<feature type="region of interest" description="Disordered" evidence="1">
    <location>
        <begin position="43"/>
        <end position="62"/>
    </location>
</feature>
<accession>A0A843V0N6</accession>
<evidence type="ECO:0000313" key="2">
    <source>
        <dbReference type="EMBL" id="MQL88616.1"/>
    </source>
</evidence>
<gene>
    <name evidence="2" type="ORF">Taro_021181</name>
</gene>
<dbReference type="EMBL" id="NMUH01001074">
    <property type="protein sequence ID" value="MQL88616.1"/>
    <property type="molecule type" value="Genomic_DNA"/>
</dbReference>
<dbReference type="Proteomes" id="UP000652761">
    <property type="component" value="Unassembled WGS sequence"/>
</dbReference>
<protein>
    <submittedName>
        <fullName evidence="2">Uncharacterized protein</fullName>
    </submittedName>
</protein>
<evidence type="ECO:0000256" key="1">
    <source>
        <dbReference type="SAM" id="MobiDB-lite"/>
    </source>
</evidence>
<proteinExistence type="predicted"/>
<sequence>MGAGEPVAPASAQEGGPLPRSTSTTANVYCGRREHRLLLMDGPQWSPEMPVADNAPLSPTEGLTYCAGWSREEEDA</sequence>
<evidence type="ECO:0000313" key="3">
    <source>
        <dbReference type="Proteomes" id="UP000652761"/>
    </source>
</evidence>